<keyword evidence="2" id="KW-0805">Transcription regulation</keyword>
<dbReference type="KEGG" id="scl:sce8486"/>
<keyword evidence="8" id="KW-1185">Reference proteome</keyword>
<dbReference type="HOGENOM" id="CLU_047691_13_1_7"/>
<dbReference type="BioCyc" id="SCEL448385:SCE_RS43470-MONOMER"/>
<dbReference type="InterPro" id="IPR036388">
    <property type="entry name" value="WH-like_DNA-bd_sf"/>
</dbReference>
<reference evidence="7 8" key="1">
    <citation type="journal article" date="2007" name="Nat. Biotechnol.">
        <title>Complete genome sequence of the myxobacterium Sorangium cellulosum.</title>
        <authorList>
            <person name="Schneiker S."/>
            <person name="Perlova O."/>
            <person name="Kaiser O."/>
            <person name="Gerth K."/>
            <person name="Alici A."/>
            <person name="Altmeyer M.O."/>
            <person name="Bartels D."/>
            <person name="Bekel T."/>
            <person name="Beyer S."/>
            <person name="Bode E."/>
            <person name="Bode H.B."/>
            <person name="Bolten C.J."/>
            <person name="Choudhuri J.V."/>
            <person name="Doss S."/>
            <person name="Elnakady Y.A."/>
            <person name="Frank B."/>
            <person name="Gaigalat L."/>
            <person name="Goesmann A."/>
            <person name="Groeger C."/>
            <person name="Gross F."/>
            <person name="Jelsbak L."/>
            <person name="Jelsbak L."/>
            <person name="Kalinowski J."/>
            <person name="Kegler C."/>
            <person name="Knauber T."/>
            <person name="Konietzny S."/>
            <person name="Kopp M."/>
            <person name="Krause L."/>
            <person name="Krug D."/>
            <person name="Linke B."/>
            <person name="Mahmud T."/>
            <person name="Martinez-Arias R."/>
            <person name="McHardy A.C."/>
            <person name="Merai M."/>
            <person name="Meyer F."/>
            <person name="Mormann S."/>
            <person name="Munoz-Dorado J."/>
            <person name="Perez J."/>
            <person name="Pradella S."/>
            <person name="Rachid S."/>
            <person name="Raddatz G."/>
            <person name="Rosenau F."/>
            <person name="Rueckert C."/>
            <person name="Sasse F."/>
            <person name="Scharfe M."/>
            <person name="Schuster S.C."/>
            <person name="Suen G."/>
            <person name="Treuner-Lange A."/>
            <person name="Velicer G.J."/>
            <person name="Vorholter F.-J."/>
            <person name="Weissman K.J."/>
            <person name="Welch R.D."/>
            <person name="Wenzel S.C."/>
            <person name="Whitworth D.E."/>
            <person name="Wilhelm S."/>
            <person name="Wittmann C."/>
            <person name="Bloecker H."/>
            <person name="Puehler A."/>
            <person name="Mueller R."/>
        </authorList>
    </citation>
    <scope>NUCLEOTIDE SEQUENCE [LARGE SCALE GENOMIC DNA]</scope>
    <source>
        <strain evidence="8">So ce56</strain>
    </source>
</reference>
<gene>
    <name evidence="7" type="ordered locus">sce8486</name>
</gene>
<dbReference type="Proteomes" id="UP000002139">
    <property type="component" value="Chromosome"/>
</dbReference>
<dbReference type="STRING" id="448385.sce8486"/>
<evidence type="ECO:0000256" key="2">
    <source>
        <dbReference type="ARBA" id="ARBA00023015"/>
    </source>
</evidence>
<dbReference type="EMBL" id="AM746676">
    <property type="protein sequence ID" value="CAN98656.1"/>
    <property type="molecule type" value="Genomic_DNA"/>
</dbReference>
<dbReference type="InterPro" id="IPR013324">
    <property type="entry name" value="RNA_pol_sigma_r3/r4-like"/>
</dbReference>
<dbReference type="GO" id="GO:0016987">
    <property type="term" value="F:sigma factor activity"/>
    <property type="evidence" value="ECO:0007669"/>
    <property type="project" value="UniProtKB-KW"/>
</dbReference>
<organism evidence="7 8">
    <name type="scientific">Sorangium cellulosum (strain So ce56)</name>
    <name type="common">Polyangium cellulosum (strain So ce56)</name>
    <dbReference type="NCBI Taxonomy" id="448385"/>
    <lineage>
        <taxon>Bacteria</taxon>
        <taxon>Pseudomonadati</taxon>
        <taxon>Myxococcota</taxon>
        <taxon>Polyangia</taxon>
        <taxon>Polyangiales</taxon>
        <taxon>Polyangiaceae</taxon>
        <taxon>Sorangium</taxon>
    </lineage>
</organism>
<dbReference type="PANTHER" id="PTHR43133">
    <property type="entry name" value="RNA POLYMERASE ECF-TYPE SIGMA FACTO"/>
    <property type="match status" value="1"/>
</dbReference>
<dbReference type="Pfam" id="PF08281">
    <property type="entry name" value="Sigma70_r4_2"/>
    <property type="match status" value="1"/>
</dbReference>
<keyword evidence="3" id="KW-0731">Sigma factor</keyword>
<dbReference type="eggNOG" id="COG1595">
    <property type="taxonomic scope" value="Bacteria"/>
</dbReference>
<keyword evidence="5" id="KW-0804">Transcription</keyword>
<evidence type="ECO:0000256" key="5">
    <source>
        <dbReference type="ARBA" id="ARBA00023163"/>
    </source>
</evidence>
<protein>
    <submittedName>
        <fullName evidence="7">ECF-family RNA polymerase sigma factor</fullName>
    </submittedName>
</protein>
<dbReference type="Gene3D" id="1.10.10.10">
    <property type="entry name" value="Winged helix-like DNA-binding domain superfamily/Winged helix DNA-binding domain"/>
    <property type="match status" value="1"/>
</dbReference>
<evidence type="ECO:0000313" key="8">
    <source>
        <dbReference type="Proteomes" id="UP000002139"/>
    </source>
</evidence>
<evidence type="ECO:0000313" key="7">
    <source>
        <dbReference type="EMBL" id="CAN98656.1"/>
    </source>
</evidence>
<sequence>MEAAACVSDVRPRSALRRARRTSTSMTRKEAVAERRCTSRRVEIDAPPAVHVPFEAIMRHSRMIHAVLRQFGVPARDQPDVMQEIFLSAWRSVEGGGFRPRPEVPPKKALQSWLFGVTWHHIFHYRERLYRWYRELAAFAAPEIARHAPSPFGQVEARMALRCLERLKPELRAVLAGTAVGNTAEEIAAEIGAHPVTTNKRLHRGRKQLREILR</sequence>
<dbReference type="PANTHER" id="PTHR43133:SF8">
    <property type="entry name" value="RNA POLYMERASE SIGMA FACTOR HI_1459-RELATED"/>
    <property type="match status" value="1"/>
</dbReference>
<keyword evidence="4" id="KW-0238">DNA-binding</keyword>
<feature type="domain" description="RNA polymerase sigma factor 70 region 4 type 2" evidence="6">
    <location>
        <begin position="159"/>
        <end position="209"/>
    </location>
</feature>
<dbReference type="InterPro" id="IPR013325">
    <property type="entry name" value="RNA_pol_sigma_r2"/>
</dbReference>
<comment type="similarity">
    <text evidence="1">Belongs to the sigma-70 factor family. ECF subfamily.</text>
</comment>
<evidence type="ECO:0000259" key="6">
    <source>
        <dbReference type="Pfam" id="PF08281"/>
    </source>
</evidence>
<dbReference type="AlphaFoldDB" id="A9FUQ2"/>
<dbReference type="Gene3D" id="1.10.1740.10">
    <property type="match status" value="1"/>
</dbReference>
<evidence type="ECO:0000256" key="3">
    <source>
        <dbReference type="ARBA" id="ARBA00023082"/>
    </source>
</evidence>
<dbReference type="GO" id="GO:0003677">
    <property type="term" value="F:DNA binding"/>
    <property type="evidence" value="ECO:0007669"/>
    <property type="project" value="UniProtKB-KW"/>
</dbReference>
<proteinExistence type="inferred from homology"/>
<accession>A9FUQ2</accession>
<dbReference type="SUPFAM" id="SSF88946">
    <property type="entry name" value="Sigma2 domain of RNA polymerase sigma factors"/>
    <property type="match status" value="1"/>
</dbReference>
<dbReference type="SUPFAM" id="SSF88659">
    <property type="entry name" value="Sigma3 and sigma4 domains of RNA polymerase sigma factors"/>
    <property type="match status" value="1"/>
</dbReference>
<name>A9FUQ2_SORC5</name>
<dbReference type="GO" id="GO:0006352">
    <property type="term" value="P:DNA-templated transcription initiation"/>
    <property type="evidence" value="ECO:0007669"/>
    <property type="project" value="InterPro"/>
</dbReference>
<dbReference type="InterPro" id="IPR013249">
    <property type="entry name" value="RNA_pol_sigma70_r4_t2"/>
</dbReference>
<dbReference type="InterPro" id="IPR039425">
    <property type="entry name" value="RNA_pol_sigma-70-like"/>
</dbReference>
<evidence type="ECO:0000256" key="4">
    <source>
        <dbReference type="ARBA" id="ARBA00023125"/>
    </source>
</evidence>
<evidence type="ECO:0000256" key="1">
    <source>
        <dbReference type="ARBA" id="ARBA00010641"/>
    </source>
</evidence>